<gene>
    <name evidence="2" type="ORF">YSA_07008</name>
</gene>
<dbReference type="Proteomes" id="UP000005268">
    <property type="component" value="Chromosome"/>
</dbReference>
<dbReference type="HOGENOM" id="CLU_3220919_0_0_6"/>
<evidence type="ECO:0000313" key="2">
    <source>
        <dbReference type="EMBL" id="AFK70551.1"/>
    </source>
</evidence>
<dbReference type="AlphaFoldDB" id="I3UYI0"/>
<evidence type="ECO:0000313" key="3">
    <source>
        <dbReference type="Proteomes" id="UP000005268"/>
    </source>
</evidence>
<proteinExistence type="predicted"/>
<evidence type="ECO:0000256" key="1">
    <source>
        <dbReference type="SAM" id="MobiDB-lite"/>
    </source>
</evidence>
<sequence length="44" mass="4786">MYASNNDKPTLDDFSTAEQSSTSRGSREPSISTLPCLRKAGPLR</sequence>
<name>I3UYI0_PSEPU</name>
<feature type="region of interest" description="Disordered" evidence="1">
    <location>
        <begin position="1"/>
        <end position="44"/>
    </location>
</feature>
<accession>I3UYI0</accession>
<feature type="compositionally biased region" description="Polar residues" evidence="1">
    <location>
        <begin position="16"/>
        <end position="33"/>
    </location>
</feature>
<reference evidence="2 3" key="1">
    <citation type="journal article" date="2012" name="J. Bacteriol.">
        <title>Complete Genome Sequence of the Naphthalene-Degrading Pseudomonas putida Strain ND6.</title>
        <authorList>
            <person name="Li S."/>
            <person name="Zhao H."/>
            <person name="Li Y."/>
            <person name="Niu S."/>
            <person name="Cai B."/>
        </authorList>
    </citation>
    <scope>NUCLEOTIDE SEQUENCE [LARGE SCALE GENOMIC DNA]</scope>
    <source>
        <strain evidence="2 3">ND6</strain>
    </source>
</reference>
<dbReference type="KEGG" id="ppi:YSA_07008"/>
<organism evidence="2 3">
    <name type="scientific">Pseudomonas putida ND6</name>
    <dbReference type="NCBI Taxonomy" id="231023"/>
    <lineage>
        <taxon>Bacteria</taxon>
        <taxon>Pseudomonadati</taxon>
        <taxon>Pseudomonadota</taxon>
        <taxon>Gammaproteobacteria</taxon>
        <taxon>Pseudomonadales</taxon>
        <taxon>Pseudomonadaceae</taxon>
        <taxon>Pseudomonas</taxon>
    </lineage>
</organism>
<dbReference type="EMBL" id="CP003588">
    <property type="protein sequence ID" value="AFK70551.1"/>
    <property type="molecule type" value="Genomic_DNA"/>
</dbReference>
<protein>
    <submittedName>
        <fullName evidence="2">Uncharacterized protein</fullName>
    </submittedName>
</protein>